<evidence type="ECO:0000256" key="1">
    <source>
        <dbReference type="SAM" id="MobiDB-lite"/>
    </source>
</evidence>
<dbReference type="EMBL" id="PGCJ01000152">
    <property type="protein sequence ID" value="PLW43026.1"/>
    <property type="molecule type" value="Genomic_DNA"/>
</dbReference>
<evidence type="ECO:0000313" key="5">
    <source>
        <dbReference type="Proteomes" id="UP000235392"/>
    </source>
</evidence>
<comment type="caution">
    <text evidence="2">The sequence shown here is derived from an EMBL/GenBank/DDBJ whole genome shotgun (WGS) entry which is preliminary data.</text>
</comment>
<sequence length="239" mass="26572">MSEHSQPEQQQQQQLDQQQQQQIEHHELDDPTLALDLRIRLLECVFAGSLPTSEAFAKRFSTVDRSGTTSKSLALRLERVLAQLATILDTKPNDAIRRFVQSYDLNEPLLHLPDPTAATKDAGSLGLGEKASLVVEAEPEIVQLERALREIELLDSRGFGGAGKLADANWSQEELAATVADPLQQCISTIDELERRATSMLSQYDSHVNALSEIFVSWDSILTELETDIHALHAAKRTH</sequence>
<dbReference type="AlphaFoldDB" id="A0A2N5T030"/>
<dbReference type="GO" id="GO:0061640">
    <property type="term" value="P:cytoskeleton-dependent cytokinesis"/>
    <property type="evidence" value="ECO:0007669"/>
    <property type="project" value="InterPro"/>
</dbReference>
<dbReference type="STRING" id="200324.A0A2N5T030"/>
<proteinExistence type="predicted"/>
<dbReference type="Proteomes" id="UP000235392">
    <property type="component" value="Unassembled WGS sequence"/>
</dbReference>
<gene>
    <name evidence="3" type="ORF">PCANC_10009</name>
    <name evidence="2" type="ORF">PCASD_16810</name>
</gene>
<dbReference type="InterPro" id="IPR009991">
    <property type="entry name" value="DCTN3"/>
</dbReference>
<accession>A0A2N5T030</accession>
<dbReference type="Proteomes" id="UP000235388">
    <property type="component" value="Unassembled WGS sequence"/>
</dbReference>
<dbReference type="GO" id="GO:0005869">
    <property type="term" value="C:dynactin complex"/>
    <property type="evidence" value="ECO:0007669"/>
    <property type="project" value="InterPro"/>
</dbReference>
<reference evidence="4 5" key="1">
    <citation type="submission" date="2017-11" db="EMBL/GenBank/DDBJ databases">
        <title>De novo assembly and phasing of dikaryotic genomes from two isolates of Puccinia coronata f. sp. avenae, the causal agent of oat crown rust.</title>
        <authorList>
            <person name="Miller M.E."/>
            <person name="Zhang Y."/>
            <person name="Omidvar V."/>
            <person name="Sperschneider J."/>
            <person name="Schwessinger B."/>
            <person name="Raley C."/>
            <person name="Palmer J.M."/>
            <person name="Garnica D."/>
            <person name="Upadhyaya N."/>
            <person name="Rathjen J."/>
            <person name="Taylor J.M."/>
            <person name="Park R.F."/>
            <person name="Dodds P.N."/>
            <person name="Hirsch C.D."/>
            <person name="Kianian S.F."/>
            <person name="Figueroa M."/>
        </authorList>
    </citation>
    <scope>NUCLEOTIDE SEQUENCE [LARGE SCALE GENOMIC DNA]</scope>
    <source>
        <strain evidence="3">12NC29</strain>
        <strain evidence="2">12SD80</strain>
    </source>
</reference>
<evidence type="ECO:0000313" key="3">
    <source>
        <dbReference type="EMBL" id="PLW43026.1"/>
    </source>
</evidence>
<organism evidence="2 5">
    <name type="scientific">Puccinia coronata f. sp. avenae</name>
    <dbReference type="NCBI Taxonomy" id="200324"/>
    <lineage>
        <taxon>Eukaryota</taxon>
        <taxon>Fungi</taxon>
        <taxon>Dikarya</taxon>
        <taxon>Basidiomycota</taxon>
        <taxon>Pucciniomycotina</taxon>
        <taxon>Pucciniomycetes</taxon>
        <taxon>Pucciniales</taxon>
        <taxon>Pucciniaceae</taxon>
        <taxon>Puccinia</taxon>
    </lineage>
</organism>
<feature type="region of interest" description="Disordered" evidence="1">
    <location>
        <begin position="1"/>
        <end position="24"/>
    </location>
</feature>
<evidence type="ECO:0000313" key="4">
    <source>
        <dbReference type="Proteomes" id="UP000235388"/>
    </source>
</evidence>
<feature type="compositionally biased region" description="Low complexity" evidence="1">
    <location>
        <begin position="7"/>
        <end position="22"/>
    </location>
</feature>
<dbReference type="OrthoDB" id="16729at2759"/>
<keyword evidence="4" id="KW-1185">Reference proteome</keyword>
<protein>
    <submittedName>
        <fullName evidence="2">Uncharacterized protein</fullName>
    </submittedName>
</protein>
<dbReference type="Pfam" id="PF07426">
    <property type="entry name" value="Dynactin_p22"/>
    <property type="match status" value="1"/>
</dbReference>
<dbReference type="EMBL" id="PGCI01000725">
    <property type="protein sequence ID" value="PLW18861.1"/>
    <property type="molecule type" value="Genomic_DNA"/>
</dbReference>
<evidence type="ECO:0000313" key="2">
    <source>
        <dbReference type="EMBL" id="PLW18861.1"/>
    </source>
</evidence>
<name>A0A2N5T030_9BASI</name>